<sequence>MRKEKLFSLPRRKFGVLQCSKLTPNPTDNYVVLNLEHCGASLFIFSQQIFVLTDPSGT</sequence>
<keyword evidence="2" id="KW-1185">Reference proteome</keyword>
<gene>
    <name evidence="1" type="ORF">MA16_Dca021743</name>
</gene>
<reference evidence="1 2" key="2">
    <citation type="journal article" date="2017" name="Nature">
        <title>The Apostasia genome and the evolution of orchids.</title>
        <authorList>
            <person name="Zhang G.Q."/>
            <person name="Liu K.W."/>
            <person name="Li Z."/>
            <person name="Lohaus R."/>
            <person name="Hsiao Y.Y."/>
            <person name="Niu S.C."/>
            <person name="Wang J.Y."/>
            <person name="Lin Y.C."/>
            <person name="Xu Q."/>
            <person name="Chen L.J."/>
            <person name="Yoshida K."/>
            <person name="Fujiwara S."/>
            <person name="Wang Z.W."/>
            <person name="Zhang Y.Q."/>
            <person name="Mitsuda N."/>
            <person name="Wang M."/>
            <person name="Liu G.H."/>
            <person name="Pecoraro L."/>
            <person name="Huang H.X."/>
            <person name="Xiao X.J."/>
            <person name="Lin M."/>
            <person name="Wu X.Y."/>
            <person name="Wu W.L."/>
            <person name="Chen Y.Y."/>
            <person name="Chang S.B."/>
            <person name="Sakamoto S."/>
            <person name="Ohme-Takagi M."/>
            <person name="Yagi M."/>
            <person name="Zeng S.J."/>
            <person name="Shen C.Y."/>
            <person name="Yeh C.M."/>
            <person name="Luo Y.B."/>
            <person name="Tsai W.C."/>
            <person name="Van de Peer Y."/>
            <person name="Liu Z.J."/>
        </authorList>
    </citation>
    <scope>NUCLEOTIDE SEQUENCE [LARGE SCALE GENOMIC DNA]</scope>
    <source>
        <tissue evidence="1">The whole plant</tissue>
    </source>
</reference>
<dbReference type="EMBL" id="KZ502850">
    <property type="protein sequence ID" value="PKU71905.1"/>
    <property type="molecule type" value="Genomic_DNA"/>
</dbReference>
<evidence type="ECO:0000313" key="1">
    <source>
        <dbReference type="EMBL" id="PKU71905.1"/>
    </source>
</evidence>
<reference evidence="1 2" key="1">
    <citation type="journal article" date="2016" name="Sci. Rep.">
        <title>The Dendrobium catenatum Lindl. genome sequence provides insights into polysaccharide synthase, floral development and adaptive evolution.</title>
        <authorList>
            <person name="Zhang G.Q."/>
            <person name="Xu Q."/>
            <person name="Bian C."/>
            <person name="Tsai W.C."/>
            <person name="Yeh C.M."/>
            <person name="Liu K.W."/>
            <person name="Yoshida K."/>
            <person name="Zhang L.S."/>
            <person name="Chang S.B."/>
            <person name="Chen F."/>
            <person name="Shi Y."/>
            <person name="Su Y.Y."/>
            <person name="Zhang Y.Q."/>
            <person name="Chen L.J."/>
            <person name="Yin Y."/>
            <person name="Lin M."/>
            <person name="Huang H."/>
            <person name="Deng H."/>
            <person name="Wang Z.W."/>
            <person name="Zhu S.L."/>
            <person name="Zhao X."/>
            <person name="Deng C."/>
            <person name="Niu S.C."/>
            <person name="Huang J."/>
            <person name="Wang M."/>
            <person name="Liu G.H."/>
            <person name="Yang H.J."/>
            <person name="Xiao X.J."/>
            <person name="Hsiao Y.Y."/>
            <person name="Wu W.L."/>
            <person name="Chen Y.Y."/>
            <person name="Mitsuda N."/>
            <person name="Ohme-Takagi M."/>
            <person name="Luo Y.B."/>
            <person name="Van de Peer Y."/>
            <person name="Liu Z.J."/>
        </authorList>
    </citation>
    <scope>NUCLEOTIDE SEQUENCE [LARGE SCALE GENOMIC DNA]</scope>
    <source>
        <tissue evidence="1">The whole plant</tissue>
    </source>
</reference>
<proteinExistence type="predicted"/>
<name>A0A2I0W8C3_9ASPA</name>
<organism evidence="1 2">
    <name type="scientific">Dendrobium catenatum</name>
    <dbReference type="NCBI Taxonomy" id="906689"/>
    <lineage>
        <taxon>Eukaryota</taxon>
        <taxon>Viridiplantae</taxon>
        <taxon>Streptophyta</taxon>
        <taxon>Embryophyta</taxon>
        <taxon>Tracheophyta</taxon>
        <taxon>Spermatophyta</taxon>
        <taxon>Magnoliopsida</taxon>
        <taxon>Liliopsida</taxon>
        <taxon>Asparagales</taxon>
        <taxon>Orchidaceae</taxon>
        <taxon>Epidendroideae</taxon>
        <taxon>Malaxideae</taxon>
        <taxon>Dendrobiinae</taxon>
        <taxon>Dendrobium</taxon>
    </lineage>
</organism>
<dbReference type="AlphaFoldDB" id="A0A2I0W8C3"/>
<accession>A0A2I0W8C3</accession>
<protein>
    <submittedName>
        <fullName evidence="1">Uncharacterized protein</fullName>
    </submittedName>
</protein>
<dbReference type="Proteomes" id="UP000233837">
    <property type="component" value="Unassembled WGS sequence"/>
</dbReference>
<evidence type="ECO:0000313" key="2">
    <source>
        <dbReference type="Proteomes" id="UP000233837"/>
    </source>
</evidence>